<feature type="transmembrane region" description="Helical" evidence="8">
    <location>
        <begin position="137"/>
        <end position="157"/>
    </location>
</feature>
<evidence type="ECO:0000313" key="10">
    <source>
        <dbReference type="EMBL" id="MFC4565735.1"/>
    </source>
</evidence>
<feature type="transmembrane region" description="Helical" evidence="8">
    <location>
        <begin position="172"/>
        <end position="191"/>
    </location>
</feature>
<feature type="transmembrane region" description="Helical" evidence="8">
    <location>
        <begin position="352"/>
        <end position="374"/>
    </location>
</feature>
<dbReference type="PANTHER" id="PTHR30330:SF7">
    <property type="entry name" value="SODIUM_PROTON-DEPENDENT ALANINE CARRIER PROTEIN YRBD-RELATED"/>
    <property type="match status" value="1"/>
</dbReference>
<comment type="caution">
    <text evidence="10">The sequence shown here is derived from an EMBL/GenBank/DDBJ whole genome shotgun (WGS) entry which is preliminary data.</text>
</comment>
<dbReference type="EMBL" id="JBHSFQ010000046">
    <property type="protein sequence ID" value="MFC4565735.1"/>
    <property type="molecule type" value="Genomic_DNA"/>
</dbReference>
<dbReference type="Pfam" id="PF01235">
    <property type="entry name" value="Na_Ala_symp"/>
    <property type="match status" value="1"/>
</dbReference>
<keyword evidence="4 8" id="KW-1003">Cell membrane</keyword>
<dbReference type="PANTHER" id="PTHR30330">
    <property type="entry name" value="AGSS FAMILY TRANSPORTER, SODIUM-ALANINE"/>
    <property type="match status" value="1"/>
</dbReference>
<dbReference type="InterPro" id="IPR001463">
    <property type="entry name" value="Na/Ala_symport"/>
</dbReference>
<feature type="transmembrane region" description="Helical" evidence="8">
    <location>
        <begin position="89"/>
        <end position="110"/>
    </location>
</feature>
<feature type="transmembrane region" description="Helical" evidence="8">
    <location>
        <begin position="422"/>
        <end position="442"/>
    </location>
</feature>
<name>A0ABV9E3H1_9ACTN</name>
<evidence type="ECO:0000313" key="11">
    <source>
        <dbReference type="Proteomes" id="UP001595923"/>
    </source>
</evidence>
<dbReference type="RefSeq" id="WP_378579990.1">
    <property type="nucleotide sequence ID" value="NZ_JBHSFQ010000046.1"/>
</dbReference>
<feature type="transmembrane region" description="Helical" evidence="8">
    <location>
        <begin position="203"/>
        <end position="224"/>
    </location>
</feature>
<keyword evidence="7 8" id="KW-0472">Membrane</keyword>
<evidence type="ECO:0000256" key="5">
    <source>
        <dbReference type="ARBA" id="ARBA00022692"/>
    </source>
</evidence>
<evidence type="ECO:0000256" key="2">
    <source>
        <dbReference type="ARBA" id="ARBA00009261"/>
    </source>
</evidence>
<gene>
    <name evidence="10" type="ORF">ACFO4E_28075</name>
</gene>
<comment type="similarity">
    <text evidence="2 8">Belongs to the alanine or glycine:cation symporter (AGCS) (TC 2.A.25) family.</text>
</comment>
<sequence>MDVLVSLTDRLWNPLVVLALGLGLVLTVLTRGVQVRRIPDMVRLIVSNERSAAGVSSFQALTLTLSSRIGVGNIAGVATAIAAGGPGSLFWMAVMALLGGATAFVESTLAQIYKSTSQGRFCGGIPYYIEKGLGRKWLATAAAAVALVLYTLLAPGVQANSIAVSVGQATGLSPWVTGALVTAGLGFIVFGGRRRVVAVADTLVPFMAGGYIAVALAVLVVNIAEVPAVVALVLRSAVGADAVFGGIVGLAVAWGVRRALFSNVAGVGEGTFGSAAAEVSHPAKQGLVQAFSIYIDTLFLCMATGFMILVTGNYNVHAAGGGHIVAHVPGVEAGPAYTQAAVDAVLPGVGTYFVALAITLFAFTTLVAFAYIADTNLAYLTRGVSRPACRHGMRAALLTMVFHGSVESADVVWAIGDLGYATLAWINMACIILLARPALVALRDYEAQRRRGLDPTFDPLALGIRNADHWTGAAAAGPARPPAVRPVPEQVPEDGGRGRLRAAVTRARRGRSGGAGR</sequence>
<protein>
    <submittedName>
        <fullName evidence="10">Alanine/glycine:cation symporter family protein</fullName>
    </submittedName>
</protein>
<evidence type="ECO:0000256" key="7">
    <source>
        <dbReference type="ARBA" id="ARBA00023136"/>
    </source>
</evidence>
<evidence type="ECO:0000256" key="6">
    <source>
        <dbReference type="ARBA" id="ARBA00022989"/>
    </source>
</evidence>
<keyword evidence="6 8" id="KW-1133">Transmembrane helix</keyword>
<evidence type="ECO:0000256" key="9">
    <source>
        <dbReference type="SAM" id="MobiDB-lite"/>
    </source>
</evidence>
<feature type="region of interest" description="Disordered" evidence="9">
    <location>
        <begin position="473"/>
        <end position="517"/>
    </location>
</feature>
<dbReference type="Proteomes" id="UP001595923">
    <property type="component" value="Unassembled WGS sequence"/>
</dbReference>
<feature type="transmembrane region" description="Helical" evidence="8">
    <location>
        <begin position="12"/>
        <end position="33"/>
    </location>
</feature>
<evidence type="ECO:0000256" key="1">
    <source>
        <dbReference type="ARBA" id="ARBA00004651"/>
    </source>
</evidence>
<feature type="transmembrane region" description="Helical" evidence="8">
    <location>
        <begin position="291"/>
        <end position="310"/>
    </location>
</feature>
<keyword evidence="5 8" id="KW-0812">Transmembrane</keyword>
<feature type="transmembrane region" description="Helical" evidence="8">
    <location>
        <begin position="395"/>
        <end position="416"/>
    </location>
</feature>
<evidence type="ECO:0000256" key="8">
    <source>
        <dbReference type="RuleBase" id="RU363064"/>
    </source>
</evidence>
<reference evidence="11" key="1">
    <citation type="journal article" date="2019" name="Int. J. Syst. Evol. Microbiol.">
        <title>The Global Catalogue of Microorganisms (GCM) 10K type strain sequencing project: providing services to taxonomists for standard genome sequencing and annotation.</title>
        <authorList>
            <consortium name="The Broad Institute Genomics Platform"/>
            <consortium name="The Broad Institute Genome Sequencing Center for Infectious Disease"/>
            <person name="Wu L."/>
            <person name="Ma J."/>
        </authorList>
    </citation>
    <scope>NUCLEOTIDE SEQUENCE [LARGE SCALE GENOMIC DNA]</scope>
    <source>
        <strain evidence="11">XZYJ18</strain>
    </source>
</reference>
<proteinExistence type="inferred from homology"/>
<accession>A0ABV9E3H1</accession>
<organism evidence="10 11">
    <name type="scientific">Nocardiopsis mangrovi</name>
    <dbReference type="NCBI Taxonomy" id="1179818"/>
    <lineage>
        <taxon>Bacteria</taxon>
        <taxon>Bacillati</taxon>
        <taxon>Actinomycetota</taxon>
        <taxon>Actinomycetes</taxon>
        <taxon>Streptosporangiales</taxon>
        <taxon>Nocardiopsidaceae</taxon>
        <taxon>Nocardiopsis</taxon>
    </lineage>
</organism>
<feature type="transmembrane region" description="Helical" evidence="8">
    <location>
        <begin position="236"/>
        <end position="256"/>
    </location>
</feature>
<dbReference type="PRINTS" id="PR00175">
    <property type="entry name" value="NAALASMPORT"/>
</dbReference>
<dbReference type="NCBIfam" id="TIGR00835">
    <property type="entry name" value="agcS"/>
    <property type="match status" value="1"/>
</dbReference>
<evidence type="ECO:0000256" key="4">
    <source>
        <dbReference type="ARBA" id="ARBA00022475"/>
    </source>
</evidence>
<keyword evidence="3 8" id="KW-0813">Transport</keyword>
<evidence type="ECO:0000256" key="3">
    <source>
        <dbReference type="ARBA" id="ARBA00022448"/>
    </source>
</evidence>
<feature type="transmembrane region" description="Helical" evidence="8">
    <location>
        <begin position="60"/>
        <end position="83"/>
    </location>
</feature>
<keyword evidence="11" id="KW-1185">Reference proteome</keyword>
<keyword evidence="8" id="KW-0769">Symport</keyword>
<comment type="subcellular location">
    <subcellularLocation>
        <location evidence="1 8">Cell membrane</location>
        <topology evidence="1 8">Multi-pass membrane protein</topology>
    </subcellularLocation>
</comment>
<dbReference type="Gene3D" id="1.20.1740.10">
    <property type="entry name" value="Amino acid/polyamine transporter I"/>
    <property type="match status" value="1"/>
</dbReference>